<evidence type="ECO:0000256" key="1">
    <source>
        <dbReference type="SAM" id="MobiDB-lite"/>
    </source>
</evidence>
<dbReference type="NCBIfam" id="NF040487">
    <property type="entry name" value="T3SS_CigR_fam"/>
    <property type="match status" value="1"/>
</dbReference>
<reference evidence="4" key="1">
    <citation type="submission" date="2023-07" db="EMBL/GenBank/DDBJ databases">
        <authorList>
            <person name="de Witt J."/>
        </authorList>
    </citation>
    <scope>NUCLEOTIDE SEQUENCE [LARGE SCALE GENOMIC DNA]</scope>
    <source>
        <strain evidence="4">FZJ</strain>
    </source>
</reference>
<feature type="region of interest" description="Disordered" evidence="1">
    <location>
        <begin position="23"/>
        <end position="62"/>
    </location>
</feature>
<proteinExistence type="predicted"/>
<dbReference type="RefSeq" id="WP_320331250.1">
    <property type="nucleotide sequence ID" value="NZ_JAVRDO010000004.1"/>
</dbReference>
<feature type="compositionally biased region" description="Basic residues" evidence="1">
    <location>
        <begin position="32"/>
        <end position="51"/>
    </location>
</feature>
<feature type="chain" id="PRO_5045529632" evidence="2">
    <location>
        <begin position="24"/>
        <end position="176"/>
    </location>
</feature>
<dbReference type="Gene3D" id="3.10.450.160">
    <property type="entry name" value="inner membrane protein cigr"/>
    <property type="match status" value="1"/>
</dbReference>
<dbReference type="EMBL" id="JAVRDO010000004">
    <property type="protein sequence ID" value="MDX9687511.1"/>
    <property type="molecule type" value="Genomic_DNA"/>
</dbReference>
<organism evidence="3 4">
    <name type="scientific">Halopseudomonas formosensis</name>
    <dbReference type="NCBI Taxonomy" id="1002526"/>
    <lineage>
        <taxon>Bacteria</taxon>
        <taxon>Pseudomonadati</taxon>
        <taxon>Pseudomonadota</taxon>
        <taxon>Gammaproteobacteria</taxon>
        <taxon>Pseudomonadales</taxon>
        <taxon>Pseudomonadaceae</taxon>
        <taxon>Halopseudomonas</taxon>
    </lineage>
</organism>
<evidence type="ECO:0000313" key="3">
    <source>
        <dbReference type="EMBL" id="MDX9687511.1"/>
    </source>
</evidence>
<keyword evidence="2" id="KW-0732">Signal</keyword>
<evidence type="ECO:0000256" key="2">
    <source>
        <dbReference type="SAM" id="SignalP"/>
    </source>
</evidence>
<evidence type="ECO:0000313" key="4">
    <source>
        <dbReference type="Proteomes" id="UP001281217"/>
    </source>
</evidence>
<dbReference type="Proteomes" id="UP001281217">
    <property type="component" value="Unassembled WGS sequence"/>
</dbReference>
<sequence>MKLTRLATALLAALALFATAASAGPAAPGKPHDHRKSHPHQQHRPMHHAPPQHRAPPRQQSQWLWERQRDDRIYNSQPRRPPQYNQHHRHPPHRDQLRREIHRHSHYLRPAPPLPRHVHLVVGRPLPHGWSHKVPPGHVRHLPHYPGYEWHSAGRDLVLVAVATGVIYTILDNVLN</sequence>
<keyword evidence="4" id="KW-1185">Reference proteome</keyword>
<feature type="signal peptide" evidence="2">
    <location>
        <begin position="1"/>
        <end position="23"/>
    </location>
</feature>
<accession>A0ABU5BZG7</accession>
<gene>
    <name evidence="3" type="ORF">RED13_001942</name>
</gene>
<name>A0ABU5BZG7_9GAMM</name>
<protein>
    <submittedName>
        <fullName evidence="3">Anti-virulence regulator CigR family protein</fullName>
    </submittedName>
</protein>
<feature type="region of interest" description="Disordered" evidence="1">
    <location>
        <begin position="74"/>
        <end position="95"/>
    </location>
</feature>
<comment type="caution">
    <text evidence="3">The sequence shown here is derived from an EMBL/GenBank/DDBJ whole genome shotgun (WGS) entry which is preliminary data.</text>
</comment>